<evidence type="ECO:0000313" key="3">
    <source>
        <dbReference type="Proteomes" id="UP001396898"/>
    </source>
</evidence>
<reference evidence="2 3" key="1">
    <citation type="submission" date="2023-01" db="EMBL/GenBank/DDBJ databases">
        <title>Analysis of 21 Apiospora genomes using comparative genomics revels a genus with tremendous synthesis potential of carbohydrate active enzymes and secondary metabolites.</title>
        <authorList>
            <person name="Sorensen T."/>
        </authorList>
    </citation>
    <scope>NUCLEOTIDE SEQUENCE [LARGE SCALE GENOMIC DNA]</scope>
    <source>
        <strain evidence="2 3">CBS 20057</strain>
    </source>
</reference>
<dbReference type="EMBL" id="JAQQWI010000019">
    <property type="protein sequence ID" value="KAK7998949.1"/>
    <property type="molecule type" value="Genomic_DNA"/>
</dbReference>
<comment type="caution">
    <text evidence="2">The sequence shown here is derived from an EMBL/GenBank/DDBJ whole genome shotgun (WGS) entry which is preliminary data.</text>
</comment>
<accession>A0ABR1R457</accession>
<dbReference type="Proteomes" id="UP001396898">
    <property type="component" value="Unassembled WGS sequence"/>
</dbReference>
<evidence type="ECO:0000256" key="1">
    <source>
        <dbReference type="SAM" id="MobiDB-lite"/>
    </source>
</evidence>
<gene>
    <name evidence="2" type="ORF">PG991_014624</name>
</gene>
<proteinExistence type="predicted"/>
<evidence type="ECO:0000313" key="2">
    <source>
        <dbReference type="EMBL" id="KAK7998949.1"/>
    </source>
</evidence>
<organism evidence="2 3">
    <name type="scientific">Apiospora marii</name>
    <dbReference type="NCBI Taxonomy" id="335849"/>
    <lineage>
        <taxon>Eukaryota</taxon>
        <taxon>Fungi</taxon>
        <taxon>Dikarya</taxon>
        <taxon>Ascomycota</taxon>
        <taxon>Pezizomycotina</taxon>
        <taxon>Sordariomycetes</taxon>
        <taxon>Xylariomycetidae</taxon>
        <taxon>Amphisphaeriales</taxon>
        <taxon>Apiosporaceae</taxon>
        <taxon>Apiospora</taxon>
    </lineage>
</organism>
<keyword evidence="3" id="KW-1185">Reference proteome</keyword>
<feature type="region of interest" description="Disordered" evidence="1">
    <location>
        <begin position="1"/>
        <end position="72"/>
    </location>
</feature>
<protein>
    <submittedName>
        <fullName evidence="2">Uncharacterized protein</fullName>
    </submittedName>
</protein>
<sequence>MSQRSIPHVDISPHLSLPAAAGSPNDMHQEKNAEIPQIDGPSPNASSEAPDAALNDSQTSLGPDSVRPDNNALPQAQHFMREMTTEKRQLNTFLFFISYLHWFHVPQGTIDPRQPDFARYFPEMHDVYERLITLCCEGDADQQRRQLARAGLFGVIREMGHNTSQDGTSIGLEHRLIIPGSPGSVNLLEMCRQGPSIHIQPMRSFCSDLLRAWDTDRLPAYDIGFWTHDSDGKPLTATFRRHVNDSLERILEQAPPIYHGVLAEINLALTPGTLSDSHVWTNNDKTSGCASQIVGYSTLSFLLAFVISDWNMVRLWVPTENAKTTYCTYG</sequence>
<name>A0ABR1R457_9PEZI</name>